<dbReference type="PANTHER" id="PTHR42957">
    <property type="entry name" value="HELICASE MJ1565-RELATED"/>
    <property type="match status" value="1"/>
</dbReference>
<sequence>MTLTGIAAQVSTGTNPLTHLFAGAKRLGGVYHLDYERAVIITDDHTKRECGGVPRHGFLLAAATVPDQESQQPLDEDEVILLRVRNVAQLPNQAEVVATRLAAMRDADLRDRPPSDVLDALTSSQIELSAFECEVLGTFYPSTAGGHQFIQWGADLDNVYAGARYFVYTPSPEVLSFIASYPERTEDEIDRGDEPNLITLGHVRFASTRRRAESAGLAQVPVHVRVTDFISRKTAVLGMTRAGKSNTNKTICTAVFEHSRMTDESIGQLIFDPQGEYASVNQQDQTGLRLLGEEWVRIYKFRADPANPQEEALTLNFYNQQELVAVRGLIEECVSDLDAGYVQAFRAAEVTEPDQNDYATQGAFQAARQQASLGRFALYALLAKAGYKVPTGWSGIRIQMAGAMSTLLLADHPDAVTPDTTAGYVRINTADGLQNAMTWLCKRLTEAASKAGLPQQYASLDFTKWQNAGAWNAIRAAYDGTGGTAVLNHLKNYVEFHDPRSSGNFVPKVLKDLADGKIVIVDLSYGSERVGTRMSERLVRGLLDAANNRFRSNLPARKIQIVVEEAHRLFDRENSNKNDTDPWVRLAKEAAKYEIGLMYATQEVSSIDPRILSATHNWVIAHLNSDRETRELAHYYDYAEFADEIRRSEDRGFVRMKTFSGKYIVPVQVAKFDHSMINNARIAAGLLPIDAPNTGI</sequence>
<dbReference type="Pfam" id="PF01935">
    <property type="entry name" value="DUF87"/>
    <property type="match status" value="1"/>
</dbReference>
<evidence type="ECO:0000313" key="3">
    <source>
        <dbReference type="Proteomes" id="UP000198921"/>
    </source>
</evidence>
<feature type="domain" description="Helicase HerA central" evidence="1">
    <location>
        <begin position="219"/>
        <end position="350"/>
    </location>
</feature>
<dbReference type="OrthoDB" id="9806951at2"/>
<dbReference type="InterPro" id="IPR008571">
    <property type="entry name" value="HerA-like"/>
</dbReference>
<dbReference type="AlphaFoldDB" id="A0A1H3M9R8"/>
<dbReference type="Proteomes" id="UP000198921">
    <property type="component" value="Unassembled WGS sequence"/>
</dbReference>
<dbReference type="InterPro" id="IPR027417">
    <property type="entry name" value="P-loop_NTPase"/>
</dbReference>
<dbReference type="STRING" id="1137993.SAMN05660209_03599"/>
<dbReference type="RefSeq" id="WP_091159205.1">
    <property type="nucleotide sequence ID" value="NZ_FNOT01000010.1"/>
</dbReference>
<name>A0A1H3M9R8_9ACTN</name>
<dbReference type="Gene3D" id="3.40.50.300">
    <property type="entry name" value="P-loop containing nucleotide triphosphate hydrolases"/>
    <property type="match status" value="2"/>
</dbReference>
<accession>A0A1H3M9R8</accession>
<evidence type="ECO:0000313" key="2">
    <source>
        <dbReference type="EMBL" id="SDY73024.1"/>
    </source>
</evidence>
<evidence type="ECO:0000259" key="1">
    <source>
        <dbReference type="Pfam" id="PF01935"/>
    </source>
</evidence>
<dbReference type="EMBL" id="FNOT01000010">
    <property type="protein sequence ID" value="SDY73024.1"/>
    <property type="molecule type" value="Genomic_DNA"/>
</dbReference>
<protein>
    <recommendedName>
        <fullName evidence="1">Helicase HerA central domain-containing protein</fullName>
    </recommendedName>
</protein>
<dbReference type="SUPFAM" id="SSF52540">
    <property type="entry name" value="P-loop containing nucleoside triphosphate hydrolases"/>
    <property type="match status" value="1"/>
</dbReference>
<reference evidence="3" key="1">
    <citation type="submission" date="2016-10" db="EMBL/GenBank/DDBJ databases">
        <authorList>
            <person name="Varghese N."/>
            <person name="Submissions S."/>
        </authorList>
    </citation>
    <scope>NUCLEOTIDE SEQUENCE [LARGE SCALE GENOMIC DNA]</scope>
    <source>
        <strain evidence="3">DSM 45422</strain>
    </source>
</reference>
<proteinExistence type="predicted"/>
<keyword evidence="3" id="KW-1185">Reference proteome</keyword>
<gene>
    <name evidence="2" type="ORF">SAMN05660209_03599</name>
</gene>
<dbReference type="PANTHER" id="PTHR42957:SF1">
    <property type="entry name" value="HELICASE MJ1565-RELATED"/>
    <property type="match status" value="1"/>
</dbReference>
<dbReference type="InterPro" id="IPR002789">
    <property type="entry name" value="HerA_central"/>
</dbReference>
<organism evidence="2 3">
    <name type="scientific">Geodermatophilus africanus</name>
    <dbReference type="NCBI Taxonomy" id="1137993"/>
    <lineage>
        <taxon>Bacteria</taxon>
        <taxon>Bacillati</taxon>
        <taxon>Actinomycetota</taxon>
        <taxon>Actinomycetes</taxon>
        <taxon>Geodermatophilales</taxon>
        <taxon>Geodermatophilaceae</taxon>
        <taxon>Geodermatophilus</taxon>
    </lineage>
</organism>